<dbReference type="AlphaFoldDB" id="A0A3A1VHY2"/>
<dbReference type="Proteomes" id="UP000266482">
    <property type="component" value="Unassembled WGS sequence"/>
</dbReference>
<dbReference type="RefSeq" id="WP_119597416.1">
    <property type="nucleotide sequence ID" value="NZ_QXQA01000001.1"/>
</dbReference>
<proteinExistence type="predicted"/>
<evidence type="ECO:0000259" key="1">
    <source>
        <dbReference type="Pfam" id="PF13614"/>
    </source>
</evidence>
<dbReference type="PANTHER" id="PTHR13696:SF99">
    <property type="entry name" value="COBYRINIC ACID AC-DIAMIDE SYNTHASE"/>
    <property type="match status" value="1"/>
</dbReference>
<feature type="domain" description="AAA" evidence="1">
    <location>
        <begin position="4"/>
        <end position="179"/>
    </location>
</feature>
<name>A0A3A1VHY2_9BACL</name>
<organism evidence="2 3">
    <name type="scientific">Paenibacillus nanensis</name>
    <dbReference type="NCBI Taxonomy" id="393251"/>
    <lineage>
        <taxon>Bacteria</taxon>
        <taxon>Bacillati</taxon>
        <taxon>Bacillota</taxon>
        <taxon>Bacilli</taxon>
        <taxon>Bacillales</taxon>
        <taxon>Paenibacillaceae</taxon>
        <taxon>Paenibacillus</taxon>
    </lineage>
</organism>
<dbReference type="Pfam" id="PF13614">
    <property type="entry name" value="AAA_31"/>
    <property type="match status" value="1"/>
</dbReference>
<dbReference type="OrthoDB" id="9815116at2"/>
<dbReference type="PANTHER" id="PTHR13696">
    <property type="entry name" value="P-LOOP CONTAINING NUCLEOSIDE TRIPHOSPHATE HYDROLASE"/>
    <property type="match status" value="1"/>
</dbReference>
<keyword evidence="3" id="KW-1185">Reference proteome</keyword>
<evidence type="ECO:0000313" key="3">
    <source>
        <dbReference type="Proteomes" id="UP000266482"/>
    </source>
</evidence>
<evidence type="ECO:0000313" key="2">
    <source>
        <dbReference type="EMBL" id="RIX60041.1"/>
    </source>
</evidence>
<dbReference type="Gene3D" id="3.40.50.300">
    <property type="entry name" value="P-loop containing nucleotide triphosphate hydrolases"/>
    <property type="match status" value="1"/>
</dbReference>
<sequence length="261" mass="29552">MAITISVSSTIDGSCKTTVACMFAQLLSSSYKVLAIDLSGQCNLTETLINNQTYHTVTSTIWDAFITGDVVPYIVPTTENLDILPGDMWIGSIPASLYIQGNKETEIVIALRDLLNQAKTDYDFVVVDSPSTSAPELFDLSLSISDFAIMTYSPNKLSLINQWINRINHVQTTFNPNLRVGGILRTRFNKIEALHEYYYEEVLRDYPKICWKSVFPNSPRFAFLDHETIRKTEIKSTFEPIYAELMLRLLNSKKGSEIRLK</sequence>
<dbReference type="InterPro" id="IPR027417">
    <property type="entry name" value="P-loop_NTPase"/>
</dbReference>
<reference evidence="2 3" key="1">
    <citation type="submission" date="2018-09" db="EMBL/GenBank/DDBJ databases">
        <title>Paenibacillus aracenensis nov. sp. isolated from a cave in southern Spain.</title>
        <authorList>
            <person name="Jurado V."/>
            <person name="Gutierrez-Patricio S."/>
            <person name="Gonzalez-Pimentel J.L."/>
            <person name="Miller A.Z."/>
            <person name="Laiz L."/>
            <person name="Saiz-Jimenez C."/>
        </authorList>
    </citation>
    <scope>NUCLEOTIDE SEQUENCE [LARGE SCALE GENOMIC DNA]</scope>
    <source>
        <strain evidence="2 3">DSM 22867</strain>
    </source>
</reference>
<protein>
    <submittedName>
        <fullName evidence="2">ParA family protein</fullName>
    </submittedName>
</protein>
<dbReference type="EMBL" id="QXQA01000001">
    <property type="protein sequence ID" value="RIX60041.1"/>
    <property type="molecule type" value="Genomic_DNA"/>
</dbReference>
<accession>A0A3A1VHY2</accession>
<dbReference type="SUPFAM" id="SSF52540">
    <property type="entry name" value="P-loop containing nucleoside triphosphate hydrolases"/>
    <property type="match status" value="1"/>
</dbReference>
<dbReference type="InterPro" id="IPR025669">
    <property type="entry name" value="AAA_dom"/>
</dbReference>
<comment type="caution">
    <text evidence="2">The sequence shown here is derived from an EMBL/GenBank/DDBJ whole genome shotgun (WGS) entry which is preliminary data.</text>
</comment>
<gene>
    <name evidence="2" type="ORF">D3P08_00145</name>
</gene>
<dbReference type="InterPro" id="IPR050678">
    <property type="entry name" value="DNA_Partitioning_ATPase"/>
</dbReference>